<proteinExistence type="predicted"/>
<dbReference type="RefSeq" id="WP_166846990.1">
    <property type="nucleotide sequence ID" value="NZ_JAAONY010000002.1"/>
</dbReference>
<keyword evidence="2" id="KW-1185">Reference proteome</keyword>
<dbReference type="Pfam" id="PF12487">
    <property type="entry name" value="DUF3703"/>
    <property type="match status" value="1"/>
</dbReference>
<evidence type="ECO:0008006" key="3">
    <source>
        <dbReference type="Google" id="ProtNLM"/>
    </source>
</evidence>
<name>A0A7X0JTL4_9GAMM</name>
<accession>A0A7X0JTL4</accession>
<organism evidence="1 2">
    <name type="scientific">Pseudoteredinibacter isoporae</name>
    <dbReference type="NCBI Taxonomy" id="570281"/>
    <lineage>
        <taxon>Bacteria</taxon>
        <taxon>Pseudomonadati</taxon>
        <taxon>Pseudomonadota</taxon>
        <taxon>Gammaproteobacteria</taxon>
        <taxon>Cellvibrionales</taxon>
        <taxon>Cellvibrionaceae</taxon>
        <taxon>Pseudoteredinibacter</taxon>
    </lineage>
</organism>
<dbReference type="AlphaFoldDB" id="A0A7X0JTL4"/>
<reference evidence="1 2" key="1">
    <citation type="submission" date="2020-08" db="EMBL/GenBank/DDBJ databases">
        <title>Genomic Encyclopedia of Type Strains, Phase IV (KMG-IV): sequencing the most valuable type-strain genomes for metagenomic binning, comparative biology and taxonomic classification.</title>
        <authorList>
            <person name="Goeker M."/>
        </authorList>
    </citation>
    <scope>NUCLEOTIDE SEQUENCE [LARGE SCALE GENOMIC DNA]</scope>
    <source>
        <strain evidence="1 2">DSM 22368</strain>
    </source>
</reference>
<evidence type="ECO:0000313" key="2">
    <source>
        <dbReference type="Proteomes" id="UP000528457"/>
    </source>
</evidence>
<dbReference type="Proteomes" id="UP000528457">
    <property type="component" value="Unassembled WGS sequence"/>
</dbReference>
<evidence type="ECO:0000313" key="1">
    <source>
        <dbReference type="EMBL" id="MBB6522009.1"/>
    </source>
</evidence>
<dbReference type="InParanoid" id="A0A7X0JTL4"/>
<sequence>MATEEKMAAFEQCMQEAQRLFDQQDWQACFYLLENAHVLGQKNIGAHTLSHYWMLRVGWKQRNWKEIWGQLFRMVASPIITPIWVPLGNTGGAGVSAIKPMPLREELKPYFEQT</sequence>
<dbReference type="EMBL" id="JACHHT010000002">
    <property type="protein sequence ID" value="MBB6522009.1"/>
    <property type="molecule type" value="Genomic_DNA"/>
</dbReference>
<protein>
    <recommendedName>
        <fullName evidence="3">DUF3703 domain-containing protein</fullName>
    </recommendedName>
</protein>
<comment type="caution">
    <text evidence="1">The sequence shown here is derived from an EMBL/GenBank/DDBJ whole genome shotgun (WGS) entry which is preliminary data.</text>
</comment>
<gene>
    <name evidence="1" type="ORF">HNR48_002294</name>
</gene>
<dbReference type="InterPro" id="IPR022172">
    <property type="entry name" value="DUF3703"/>
</dbReference>